<gene>
    <name evidence="3" type="ORF">JX265_001437</name>
</gene>
<organism evidence="3 4">
    <name type="scientific">Neoarthrinium moseri</name>
    <dbReference type="NCBI Taxonomy" id="1658444"/>
    <lineage>
        <taxon>Eukaryota</taxon>
        <taxon>Fungi</taxon>
        <taxon>Dikarya</taxon>
        <taxon>Ascomycota</taxon>
        <taxon>Pezizomycotina</taxon>
        <taxon>Sordariomycetes</taxon>
        <taxon>Xylariomycetidae</taxon>
        <taxon>Amphisphaeriales</taxon>
        <taxon>Apiosporaceae</taxon>
        <taxon>Neoarthrinium</taxon>
    </lineage>
</organism>
<feature type="chain" id="PRO_5040274910" description="Ecp2 effector protein-like domain-containing protein" evidence="1">
    <location>
        <begin position="20"/>
        <end position="174"/>
    </location>
</feature>
<feature type="domain" description="Ecp2 effector protein-like" evidence="2">
    <location>
        <begin position="74"/>
        <end position="157"/>
    </location>
</feature>
<name>A0A9P9WV63_9PEZI</name>
<protein>
    <recommendedName>
        <fullName evidence="2">Ecp2 effector protein-like domain-containing protein</fullName>
    </recommendedName>
</protein>
<dbReference type="InterPro" id="IPR029226">
    <property type="entry name" value="Ecp2-like"/>
</dbReference>
<comment type="caution">
    <text evidence="3">The sequence shown here is derived from an EMBL/GenBank/DDBJ whole genome shotgun (WGS) entry which is preliminary data.</text>
</comment>
<dbReference type="AlphaFoldDB" id="A0A9P9WV63"/>
<sequence>MKQLLKLWVMLIGPLQGLGLAMPTAKPTNATESPYDGHSLDRRFSSPFVPTDSWQIICSGIDGKNMSDPGILPARSADCQVLADLWATRGGYWDLTDWDTSAQSIASAGTCSFRVSRPDGANSRVWIGNQDFRRAVGQAIAGFTHGGLVGVLGTMICGQPDGHDVQIAWSIMST</sequence>
<proteinExistence type="predicted"/>
<keyword evidence="1" id="KW-0732">Signal</keyword>
<keyword evidence="4" id="KW-1185">Reference proteome</keyword>
<feature type="signal peptide" evidence="1">
    <location>
        <begin position="1"/>
        <end position="19"/>
    </location>
</feature>
<dbReference type="EMBL" id="JAFIMR010000003">
    <property type="protein sequence ID" value="KAI1879816.1"/>
    <property type="molecule type" value="Genomic_DNA"/>
</dbReference>
<reference evidence="3" key="1">
    <citation type="submission" date="2021-03" db="EMBL/GenBank/DDBJ databases">
        <title>Revisited historic fungal species revealed as producer of novel bioactive compounds through whole genome sequencing and comparative genomics.</title>
        <authorList>
            <person name="Vignolle G.A."/>
            <person name="Hochenegger N."/>
            <person name="Mach R.L."/>
            <person name="Mach-Aigner A.R."/>
            <person name="Javad Rahimi M."/>
            <person name="Salim K.A."/>
            <person name="Chan C.M."/>
            <person name="Lim L.B.L."/>
            <person name="Cai F."/>
            <person name="Druzhinina I.S."/>
            <person name="U'Ren J.M."/>
            <person name="Derntl C."/>
        </authorList>
    </citation>
    <scope>NUCLEOTIDE SEQUENCE</scope>
    <source>
        <strain evidence="3">TUCIM 5799</strain>
    </source>
</reference>
<dbReference type="Proteomes" id="UP000829685">
    <property type="component" value="Unassembled WGS sequence"/>
</dbReference>
<evidence type="ECO:0000313" key="4">
    <source>
        <dbReference type="Proteomes" id="UP000829685"/>
    </source>
</evidence>
<evidence type="ECO:0000256" key="1">
    <source>
        <dbReference type="SAM" id="SignalP"/>
    </source>
</evidence>
<evidence type="ECO:0000313" key="3">
    <source>
        <dbReference type="EMBL" id="KAI1879816.1"/>
    </source>
</evidence>
<evidence type="ECO:0000259" key="2">
    <source>
        <dbReference type="Pfam" id="PF14856"/>
    </source>
</evidence>
<accession>A0A9P9WV63</accession>
<dbReference type="Pfam" id="PF14856">
    <property type="entry name" value="Hce2"/>
    <property type="match status" value="1"/>
</dbReference>